<dbReference type="EMBL" id="CP098502">
    <property type="protein sequence ID" value="UTI66441.1"/>
    <property type="molecule type" value="Genomic_DNA"/>
</dbReference>
<name>A0ABY5DWQ4_9ACTN</name>
<keyword evidence="2" id="KW-1185">Reference proteome</keyword>
<proteinExistence type="predicted"/>
<evidence type="ECO:0000313" key="1">
    <source>
        <dbReference type="EMBL" id="UTI66441.1"/>
    </source>
</evidence>
<dbReference type="RefSeq" id="WP_254573112.1">
    <property type="nucleotide sequence ID" value="NZ_CP098502.1"/>
</dbReference>
<accession>A0ABY5DWQ4</accession>
<gene>
    <name evidence="1" type="ORF">NBH00_09575</name>
</gene>
<evidence type="ECO:0000313" key="2">
    <source>
        <dbReference type="Proteomes" id="UP001056035"/>
    </source>
</evidence>
<reference evidence="1 2" key="1">
    <citation type="submission" date="2022-06" db="EMBL/GenBank/DDBJ databases">
        <title>Paraconexibacter antarcticus.</title>
        <authorList>
            <person name="Kim C.S."/>
        </authorList>
    </citation>
    <scope>NUCLEOTIDE SEQUENCE [LARGE SCALE GENOMIC DNA]</scope>
    <source>
        <strain evidence="1 2">02-257</strain>
    </source>
</reference>
<sequence length="133" mass="14172">MEPLEGIAAADALLGRPFPLPAEPLPLPRWVEVRAVDGGAEVEWNLDDSRAQAPGRLALFAGPLPPPDQLGPGAERTTTEAGWTIARAPLAEAQPSLRPVVQVTWAAEGLHLRLTGQGPWELAALLRVARSVR</sequence>
<dbReference type="Proteomes" id="UP001056035">
    <property type="component" value="Chromosome"/>
</dbReference>
<protein>
    <submittedName>
        <fullName evidence="1">Uncharacterized protein</fullName>
    </submittedName>
</protein>
<organism evidence="1 2">
    <name type="scientific">Paraconexibacter antarcticus</name>
    <dbReference type="NCBI Taxonomy" id="2949664"/>
    <lineage>
        <taxon>Bacteria</taxon>
        <taxon>Bacillati</taxon>
        <taxon>Actinomycetota</taxon>
        <taxon>Thermoleophilia</taxon>
        <taxon>Solirubrobacterales</taxon>
        <taxon>Paraconexibacteraceae</taxon>
        <taxon>Paraconexibacter</taxon>
    </lineage>
</organism>